<feature type="compositionally biased region" description="Basic and acidic residues" evidence="1">
    <location>
        <begin position="415"/>
        <end position="427"/>
    </location>
</feature>
<reference evidence="2 3" key="1">
    <citation type="journal article" date="2018" name="PLoS ONE">
        <title>The draft genome of Kipferlia bialata reveals reductive genome evolution in fornicate parasites.</title>
        <authorList>
            <person name="Tanifuji G."/>
            <person name="Takabayashi S."/>
            <person name="Kume K."/>
            <person name="Takagi M."/>
            <person name="Nakayama T."/>
            <person name="Kamikawa R."/>
            <person name="Inagaki Y."/>
            <person name="Hashimoto T."/>
        </authorList>
    </citation>
    <scope>NUCLEOTIDE SEQUENCE [LARGE SCALE GENOMIC DNA]</scope>
    <source>
        <strain evidence="2">NY0173</strain>
    </source>
</reference>
<feature type="compositionally biased region" description="Basic and acidic residues" evidence="1">
    <location>
        <begin position="650"/>
        <end position="667"/>
    </location>
</feature>
<sequence length="1207" mass="132891">QANVYNHYLDIDADTRNRLLLGVLHLVKETQPQVVQGVTGEAHAHTDNNEDMVFRQVVWQFGLRQSPPSMMSVSSRGERDRGGRSARGTRTSGVSLSVTPREGESDADALVRHERERRERERQARETDRELGRVLSPLLIGVMSGHERHPFPVSDRPVPEAAFEFITRTGRYMSLALSLCGGWRRKSDHADVISLQLHRQLTSPPFCRVLGLPRLNASDSNRITYPTVSDLLREREREYGPGYGRLDVLALPSAPSNGWVMPVLVVPEIDSSTLYRACCLSFNMYVSDAHALQGTATNNNGSNSTQAPWGFTLPVDQYSQSPLLYAAKHRCTALLRLLLSISPAGAALLDSKGRNSLHSTILSWVDTSDPLSVSLSVLSSDRDRARASAALALSLPFSLPPELCRHAVDRTQATRDVMERERLESSVRRGASLDMDYGDSYESPRGSRSHFRSSRDRRSTRHPTESDMDEEGERERGLDSARDTPRGRRGEDQRDMEHRSRLVLSLILQHTRTRSPLASCLSGLRPMHLAALRGWHYATVSLLGKGHALVSDTDAKGRTALEVCMHRMLCVVTGKLYSRLTAAKLCIESGKVKTPACWGSIKGGHSHHSAGSSYSSLGSPLSCASLSMASSLDDVPLLTVRDGSATSARSGDHARETPRDRLTDHEVMLPSLPWLDAAREHKEMEKERERERERDKRKTSRGRVRRGDTKSSPRSSHRVPEDDLASPELLDGASPNLVAYRRVAFALLAYGSSPLSKCPKQDINMLSLALMCKCNALVQLVLTYTLSPSPFLTTLQAAQFRDAHAPEPSAPGGICPQMRTRPLSPLGQPLLTCKYTPCDMDMGEGCSEAERDLDICEGMSGRGGARSQNASGSTTPGPYTSVAAADSDTIWIGLFPPLRSDTVLHPSTLQRTIDGLVLHRPDPLPFTALEHAAYSGQSVILGYLLDLLILAVGRERATIALTSHVFTIAHCAALPLASGELIPGPVRVVAASGAASTIRQGCPCCRFDESEPGVDMPCNSTSQREASRIRASVRALKSLPTVSTTALSALHSFPMRTAAIRTCRVVARRFPGIFSVPDRAGWRADSMIPDRLRTWLLAPDAPFMLPTHSLTCIFRRPVMLLPRLVSNCLKQNPRRKWQRRVIAAIPEGVLYFDGEVRGEYPVLQLPAACETYRHTKHVIPWGKVVRSQPLPPPSPVPQTDPEYLYAF</sequence>
<feature type="compositionally biased region" description="Basic and acidic residues" evidence="1">
    <location>
        <begin position="473"/>
        <end position="497"/>
    </location>
</feature>
<evidence type="ECO:0000256" key="1">
    <source>
        <dbReference type="SAM" id="MobiDB-lite"/>
    </source>
</evidence>
<evidence type="ECO:0000313" key="2">
    <source>
        <dbReference type="EMBL" id="GIQ85250.1"/>
    </source>
</evidence>
<feature type="compositionally biased region" description="Basic and acidic residues" evidence="1">
    <location>
        <begin position="453"/>
        <end position="465"/>
    </location>
</feature>
<gene>
    <name evidence="2" type="ORF">KIPB_006888</name>
</gene>
<organism evidence="2 3">
    <name type="scientific">Kipferlia bialata</name>
    <dbReference type="NCBI Taxonomy" id="797122"/>
    <lineage>
        <taxon>Eukaryota</taxon>
        <taxon>Metamonada</taxon>
        <taxon>Carpediemonas-like organisms</taxon>
        <taxon>Kipferlia</taxon>
    </lineage>
</organism>
<name>A0A9K3CZ81_9EUKA</name>
<feature type="region of interest" description="Disordered" evidence="1">
    <location>
        <begin position="860"/>
        <end position="879"/>
    </location>
</feature>
<keyword evidence="3" id="KW-1185">Reference proteome</keyword>
<feature type="compositionally biased region" description="Basic and acidic residues" evidence="1">
    <location>
        <begin position="677"/>
        <end position="696"/>
    </location>
</feature>
<dbReference type="AlphaFoldDB" id="A0A9K3CZ81"/>
<proteinExistence type="predicted"/>
<feature type="non-terminal residue" evidence="2">
    <location>
        <position position="1207"/>
    </location>
</feature>
<feature type="compositionally biased region" description="Polar residues" evidence="1">
    <location>
        <begin position="866"/>
        <end position="878"/>
    </location>
</feature>
<evidence type="ECO:0000313" key="3">
    <source>
        <dbReference type="Proteomes" id="UP000265618"/>
    </source>
</evidence>
<comment type="caution">
    <text evidence="2">The sequence shown here is derived from an EMBL/GenBank/DDBJ whole genome shotgun (WGS) entry which is preliminary data.</text>
</comment>
<protein>
    <submittedName>
        <fullName evidence="2">Uncharacterized protein</fullName>
    </submittedName>
</protein>
<feature type="region of interest" description="Disordered" evidence="1">
    <location>
        <begin position="415"/>
        <end position="497"/>
    </location>
</feature>
<feature type="region of interest" description="Disordered" evidence="1">
    <location>
        <begin position="643"/>
        <end position="731"/>
    </location>
</feature>
<feature type="region of interest" description="Disordered" evidence="1">
    <location>
        <begin position="67"/>
        <end position="129"/>
    </location>
</feature>
<feature type="non-terminal residue" evidence="2">
    <location>
        <position position="1"/>
    </location>
</feature>
<dbReference type="EMBL" id="BDIP01001844">
    <property type="protein sequence ID" value="GIQ85250.1"/>
    <property type="molecule type" value="Genomic_DNA"/>
</dbReference>
<dbReference type="Proteomes" id="UP000265618">
    <property type="component" value="Unassembled WGS sequence"/>
</dbReference>
<accession>A0A9K3CZ81</accession>
<feature type="compositionally biased region" description="Basic and acidic residues" evidence="1">
    <location>
        <begin position="101"/>
        <end position="129"/>
    </location>
</feature>